<feature type="region of interest" description="Disordered" evidence="1">
    <location>
        <begin position="212"/>
        <end position="240"/>
    </location>
</feature>
<sequence length="240" mass="27267">MPSRPGTVHVKRLLKENSKSVWLAALERYPDAVVCKSQTVKKGSQNLISDDKWWRTELQEIIKSRKEPYITKEELVRLMEWKLARGKWRPLLNRLRSGNSPEDVIKVSKKAFELADQDAKTSVKDAVKAFSQLACVGPATASGILAIYNPDKFCFMSDEPLEAIKGNRQYTLSYYVSFNEELTQRAERVGLRVEEAEQSLWACAILGFAQATATPPASSKKRKNASEENDEKQSTRKRTR</sequence>
<protein>
    <submittedName>
        <fullName evidence="2">Uncharacterized protein</fullName>
    </submittedName>
</protein>
<name>A0A7S3PMF5_9STRA</name>
<dbReference type="EMBL" id="HBIN01018566">
    <property type="protein sequence ID" value="CAE0444109.1"/>
    <property type="molecule type" value="Transcribed_RNA"/>
</dbReference>
<dbReference type="PANTHER" id="PTHR21521:SF0">
    <property type="entry name" value="AMUN, ISOFORM A"/>
    <property type="match status" value="1"/>
</dbReference>
<dbReference type="PANTHER" id="PTHR21521">
    <property type="entry name" value="AMUN, ISOFORM A"/>
    <property type="match status" value="1"/>
</dbReference>
<organism evidence="2">
    <name type="scientific">Aplanochytrium stocchinoi</name>
    <dbReference type="NCBI Taxonomy" id="215587"/>
    <lineage>
        <taxon>Eukaryota</taxon>
        <taxon>Sar</taxon>
        <taxon>Stramenopiles</taxon>
        <taxon>Bigyra</taxon>
        <taxon>Labyrinthulomycetes</taxon>
        <taxon>Thraustochytrida</taxon>
        <taxon>Thraustochytriidae</taxon>
        <taxon>Aplanochytrium</taxon>
    </lineage>
</organism>
<dbReference type="AlphaFoldDB" id="A0A7S3PMF5"/>
<reference evidence="2" key="1">
    <citation type="submission" date="2021-01" db="EMBL/GenBank/DDBJ databases">
        <authorList>
            <person name="Corre E."/>
            <person name="Pelletier E."/>
            <person name="Niang G."/>
            <person name="Scheremetjew M."/>
            <person name="Finn R."/>
            <person name="Kale V."/>
            <person name="Holt S."/>
            <person name="Cochrane G."/>
            <person name="Meng A."/>
            <person name="Brown T."/>
            <person name="Cohen L."/>
        </authorList>
    </citation>
    <scope>NUCLEOTIDE SEQUENCE</scope>
    <source>
        <strain evidence="2">GSBS06</strain>
    </source>
</reference>
<gene>
    <name evidence="2" type="ORF">ASTO00021_LOCUS14163</name>
</gene>
<evidence type="ECO:0000313" key="2">
    <source>
        <dbReference type="EMBL" id="CAE0444109.1"/>
    </source>
</evidence>
<proteinExistence type="predicted"/>
<accession>A0A7S3PMF5</accession>
<evidence type="ECO:0000256" key="1">
    <source>
        <dbReference type="SAM" id="MobiDB-lite"/>
    </source>
</evidence>